<keyword evidence="2" id="KW-0732">Signal</keyword>
<evidence type="ECO:0000313" key="4">
    <source>
        <dbReference type="Proteomes" id="UP001497623"/>
    </source>
</evidence>
<keyword evidence="4" id="KW-1185">Reference proteome</keyword>
<reference evidence="3 4" key="1">
    <citation type="submission" date="2024-05" db="EMBL/GenBank/DDBJ databases">
        <authorList>
            <person name="Wallberg A."/>
        </authorList>
    </citation>
    <scope>NUCLEOTIDE SEQUENCE [LARGE SCALE GENOMIC DNA]</scope>
</reference>
<gene>
    <name evidence="3" type="ORF">MNOR_LOCUS21910</name>
</gene>
<feature type="region of interest" description="Disordered" evidence="1">
    <location>
        <begin position="137"/>
        <end position="166"/>
    </location>
</feature>
<accession>A0AAV2RCR8</accession>
<feature type="chain" id="PRO_5043932032" evidence="2">
    <location>
        <begin position="20"/>
        <end position="176"/>
    </location>
</feature>
<feature type="region of interest" description="Disordered" evidence="1">
    <location>
        <begin position="93"/>
        <end position="121"/>
    </location>
</feature>
<dbReference type="EMBL" id="CAXKWB010017979">
    <property type="protein sequence ID" value="CAL4119987.1"/>
    <property type="molecule type" value="Genomic_DNA"/>
</dbReference>
<name>A0AAV2RCR8_MEGNR</name>
<evidence type="ECO:0000313" key="3">
    <source>
        <dbReference type="EMBL" id="CAL4119987.1"/>
    </source>
</evidence>
<comment type="caution">
    <text evidence="3">The sequence shown here is derived from an EMBL/GenBank/DDBJ whole genome shotgun (WGS) entry which is preliminary data.</text>
</comment>
<dbReference type="AlphaFoldDB" id="A0AAV2RCR8"/>
<evidence type="ECO:0000256" key="1">
    <source>
        <dbReference type="SAM" id="MobiDB-lite"/>
    </source>
</evidence>
<sequence length="176" mass="18398">MRTVCIVLILAVSIIQVHSRSSGGGITPTTSNDPGFNFKYFFLWHSDATILNYLRGQNGAGIGGGDQVDVMTLGDSSNTQGLNNFDERISLGASDTKQDSNGTGGGDNGHGHGHGAEDNASDFQNLGRLFEVLGQDNSISSSSSNGGGSHGHGHGGHEEEANNFRNLERLRGVLGV</sequence>
<proteinExistence type="predicted"/>
<organism evidence="3 4">
    <name type="scientific">Meganyctiphanes norvegica</name>
    <name type="common">Northern krill</name>
    <name type="synonym">Thysanopoda norvegica</name>
    <dbReference type="NCBI Taxonomy" id="48144"/>
    <lineage>
        <taxon>Eukaryota</taxon>
        <taxon>Metazoa</taxon>
        <taxon>Ecdysozoa</taxon>
        <taxon>Arthropoda</taxon>
        <taxon>Crustacea</taxon>
        <taxon>Multicrustacea</taxon>
        <taxon>Malacostraca</taxon>
        <taxon>Eumalacostraca</taxon>
        <taxon>Eucarida</taxon>
        <taxon>Euphausiacea</taxon>
        <taxon>Euphausiidae</taxon>
        <taxon>Meganyctiphanes</taxon>
    </lineage>
</organism>
<protein>
    <submittedName>
        <fullName evidence="3">Uncharacterized protein</fullName>
    </submittedName>
</protein>
<evidence type="ECO:0000256" key="2">
    <source>
        <dbReference type="SAM" id="SignalP"/>
    </source>
</evidence>
<dbReference type="Proteomes" id="UP001497623">
    <property type="component" value="Unassembled WGS sequence"/>
</dbReference>
<feature type="compositionally biased region" description="Basic and acidic residues" evidence="1">
    <location>
        <begin position="155"/>
        <end position="166"/>
    </location>
</feature>
<feature type="signal peptide" evidence="2">
    <location>
        <begin position="1"/>
        <end position="19"/>
    </location>
</feature>